<accession>A0A1R1I7P9</accession>
<dbReference type="Proteomes" id="UP000187526">
    <property type="component" value="Unassembled WGS sequence"/>
</dbReference>
<gene>
    <name evidence="2" type="ORF">BJN45_06200</name>
</gene>
<dbReference type="AlphaFoldDB" id="A0A1R1I7P9"/>
<name>A0A1R1I7P9_9RHOO</name>
<dbReference type="STRING" id="418702.BJN45_06200"/>
<sequence>MKRGSPTRQRLTALCLFGIPLLTYPILGLPGGTLADIPVVVLYLFGVWGGLILLAARVAERRSK</sequence>
<keyword evidence="1" id="KW-1133">Transmembrane helix</keyword>
<evidence type="ECO:0000313" key="3">
    <source>
        <dbReference type="Proteomes" id="UP000187526"/>
    </source>
</evidence>
<dbReference type="RefSeq" id="WP_076093146.1">
    <property type="nucleotide sequence ID" value="NZ_MTHD01000002.1"/>
</dbReference>
<dbReference type="OrthoDB" id="9182327at2"/>
<organism evidence="2 3">
    <name type="scientific">Azonexus hydrophilus</name>
    <dbReference type="NCBI Taxonomy" id="418702"/>
    <lineage>
        <taxon>Bacteria</taxon>
        <taxon>Pseudomonadati</taxon>
        <taxon>Pseudomonadota</taxon>
        <taxon>Betaproteobacteria</taxon>
        <taxon>Rhodocyclales</taxon>
        <taxon>Azonexaceae</taxon>
        <taxon>Azonexus</taxon>
    </lineage>
</organism>
<evidence type="ECO:0000313" key="2">
    <source>
        <dbReference type="EMBL" id="OMG54772.1"/>
    </source>
</evidence>
<keyword evidence="1" id="KW-0472">Membrane</keyword>
<proteinExistence type="predicted"/>
<comment type="caution">
    <text evidence="2">The sequence shown here is derived from an EMBL/GenBank/DDBJ whole genome shotgun (WGS) entry which is preliminary data.</text>
</comment>
<feature type="transmembrane region" description="Helical" evidence="1">
    <location>
        <begin position="38"/>
        <end position="59"/>
    </location>
</feature>
<keyword evidence="3" id="KW-1185">Reference proteome</keyword>
<protein>
    <submittedName>
        <fullName evidence="2">Uncharacterized protein</fullName>
    </submittedName>
</protein>
<dbReference type="EMBL" id="MTHD01000002">
    <property type="protein sequence ID" value="OMG54772.1"/>
    <property type="molecule type" value="Genomic_DNA"/>
</dbReference>
<evidence type="ECO:0000256" key="1">
    <source>
        <dbReference type="SAM" id="Phobius"/>
    </source>
</evidence>
<reference evidence="2 3" key="1">
    <citation type="submission" date="2016-10" db="EMBL/GenBank/DDBJ databases">
        <title>Alkaliphiles isolated from bioreactors.</title>
        <authorList>
            <person name="Salah Z."/>
            <person name="Rout S.P."/>
            <person name="Humphreys P.N."/>
        </authorList>
    </citation>
    <scope>NUCLEOTIDE SEQUENCE [LARGE SCALE GENOMIC DNA]</scope>
    <source>
        <strain evidence="2 3">ZS02</strain>
    </source>
</reference>
<keyword evidence="1" id="KW-0812">Transmembrane</keyword>